<keyword evidence="3" id="KW-0862">Zinc</keyword>
<dbReference type="Proteomes" id="UP001412067">
    <property type="component" value="Unassembled WGS sequence"/>
</dbReference>
<evidence type="ECO:0000313" key="6">
    <source>
        <dbReference type="EMBL" id="KAK8955283.1"/>
    </source>
</evidence>
<dbReference type="PANTHER" id="PTHR31251:SF226">
    <property type="entry name" value="SQUAMOSA PROMOTER-BINDING-LIKE PROTEIN 6"/>
    <property type="match status" value="1"/>
</dbReference>
<reference evidence="6 7" key="1">
    <citation type="journal article" date="2022" name="Nat. Plants">
        <title>Genomes of leafy and leafless Platanthera orchids illuminate the evolution of mycoheterotrophy.</title>
        <authorList>
            <person name="Li M.H."/>
            <person name="Liu K.W."/>
            <person name="Li Z."/>
            <person name="Lu H.C."/>
            <person name="Ye Q.L."/>
            <person name="Zhang D."/>
            <person name="Wang J.Y."/>
            <person name="Li Y.F."/>
            <person name="Zhong Z.M."/>
            <person name="Liu X."/>
            <person name="Yu X."/>
            <person name="Liu D.K."/>
            <person name="Tu X.D."/>
            <person name="Liu B."/>
            <person name="Hao Y."/>
            <person name="Liao X.Y."/>
            <person name="Jiang Y.T."/>
            <person name="Sun W.H."/>
            <person name="Chen J."/>
            <person name="Chen Y.Q."/>
            <person name="Ai Y."/>
            <person name="Zhai J.W."/>
            <person name="Wu S.S."/>
            <person name="Zhou Z."/>
            <person name="Hsiao Y.Y."/>
            <person name="Wu W.L."/>
            <person name="Chen Y.Y."/>
            <person name="Lin Y.F."/>
            <person name="Hsu J.L."/>
            <person name="Li C.Y."/>
            <person name="Wang Z.W."/>
            <person name="Zhao X."/>
            <person name="Zhong W.Y."/>
            <person name="Ma X.K."/>
            <person name="Ma L."/>
            <person name="Huang J."/>
            <person name="Chen G.Z."/>
            <person name="Huang M.Z."/>
            <person name="Huang L."/>
            <person name="Peng D.H."/>
            <person name="Luo Y.B."/>
            <person name="Zou S.Q."/>
            <person name="Chen S.P."/>
            <person name="Lan S."/>
            <person name="Tsai W.C."/>
            <person name="Van de Peer Y."/>
            <person name="Liu Z.J."/>
        </authorList>
    </citation>
    <scope>NUCLEOTIDE SEQUENCE [LARGE SCALE GENOMIC DNA]</scope>
    <source>
        <strain evidence="6">Lor288</strain>
    </source>
</reference>
<evidence type="ECO:0000256" key="2">
    <source>
        <dbReference type="ARBA" id="ARBA00022771"/>
    </source>
</evidence>
<keyword evidence="1" id="KW-0479">Metal-binding</keyword>
<evidence type="ECO:0000256" key="3">
    <source>
        <dbReference type="ARBA" id="ARBA00022833"/>
    </source>
</evidence>
<feature type="domain" description="SBP-type" evidence="5">
    <location>
        <begin position="56"/>
        <end position="105"/>
    </location>
</feature>
<dbReference type="Gene3D" id="4.10.1100.10">
    <property type="entry name" value="Transcription factor, SBP-box domain"/>
    <property type="match status" value="1"/>
</dbReference>
<organism evidence="6 7">
    <name type="scientific">Platanthera guangdongensis</name>
    <dbReference type="NCBI Taxonomy" id="2320717"/>
    <lineage>
        <taxon>Eukaryota</taxon>
        <taxon>Viridiplantae</taxon>
        <taxon>Streptophyta</taxon>
        <taxon>Embryophyta</taxon>
        <taxon>Tracheophyta</taxon>
        <taxon>Spermatophyta</taxon>
        <taxon>Magnoliopsida</taxon>
        <taxon>Liliopsida</taxon>
        <taxon>Asparagales</taxon>
        <taxon>Orchidaceae</taxon>
        <taxon>Orchidoideae</taxon>
        <taxon>Orchideae</taxon>
        <taxon>Orchidinae</taxon>
        <taxon>Platanthera</taxon>
    </lineage>
</organism>
<keyword evidence="2 4" id="KW-0863">Zinc-finger</keyword>
<dbReference type="SUPFAM" id="SSF103612">
    <property type="entry name" value="SBT domain"/>
    <property type="match status" value="1"/>
</dbReference>
<dbReference type="PROSITE" id="PS51141">
    <property type="entry name" value="ZF_SBP"/>
    <property type="match status" value="1"/>
</dbReference>
<proteinExistence type="predicted"/>
<accession>A0ABR2LYG3</accession>
<comment type="caution">
    <text evidence="6">The sequence shown here is derived from an EMBL/GenBank/DDBJ whole genome shotgun (WGS) entry which is preliminary data.</text>
</comment>
<dbReference type="PANTHER" id="PTHR31251">
    <property type="entry name" value="SQUAMOSA PROMOTER-BINDING-LIKE PROTEIN 4"/>
    <property type="match status" value="1"/>
</dbReference>
<gene>
    <name evidence="6" type="primary">SPL12</name>
    <name evidence="6" type="ORF">KSP40_PGU001373</name>
</gene>
<evidence type="ECO:0000256" key="4">
    <source>
        <dbReference type="PROSITE-ProRule" id="PRU00470"/>
    </source>
</evidence>
<evidence type="ECO:0000259" key="5">
    <source>
        <dbReference type="PROSITE" id="PS51141"/>
    </source>
</evidence>
<dbReference type="InterPro" id="IPR044817">
    <property type="entry name" value="SBP-like"/>
</dbReference>
<keyword evidence="7" id="KW-1185">Reference proteome</keyword>
<evidence type="ECO:0000313" key="7">
    <source>
        <dbReference type="Proteomes" id="UP001412067"/>
    </source>
</evidence>
<protein>
    <submittedName>
        <fullName evidence="6">Squamosa promoter-binding-like protein 12</fullName>
    </submittedName>
</protein>
<sequence length="157" mass="17114">MEMEKASGDPFNGLKFGERIYFEDVGGGGSSSKSISAPTGKKGKGVPALAVGQHKSSRCQVEGCNLDLTGAKAYYCRHKVCGMHSKSPKVIVAGIEQRFCQQCSRGLADGIRCKCLLIKCEKLENFFFGCIVAVKAYKITYYIQKGRLQVFSLPGDR</sequence>
<dbReference type="Pfam" id="PF03110">
    <property type="entry name" value="SBP"/>
    <property type="match status" value="1"/>
</dbReference>
<name>A0ABR2LYG3_9ASPA</name>
<dbReference type="InterPro" id="IPR036893">
    <property type="entry name" value="SBP_sf"/>
</dbReference>
<dbReference type="EMBL" id="JBBWWR010000013">
    <property type="protein sequence ID" value="KAK8955283.1"/>
    <property type="molecule type" value="Genomic_DNA"/>
</dbReference>
<dbReference type="InterPro" id="IPR004333">
    <property type="entry name" value="SBP_dom"/>
</dbReference>
<evidence type="ECO:0000256" key="1">
    <source>
        <dbReference type="ARBA" id="ARBA00022723"/>
    </source>
</evidence>